<dbReference type="InterPro" id="IPR050415">
    <property type="entry name" value="MRET"/>
</dbReference>
<keyword evidence="3" id="KW-0001">2Fe-2S</keyword>
<evidence type="ECO:0000256" key="5">
    <source>
        <dbReference type="ARBA" id="ARBA00023002"/>
    </source>
</evidence>
<evidence type="ECO:0000256" key="4">
    <source>
        <dbReference type="ARBA" id="ARBA00022723"/>
    </source>
</evidence>
<evidence type="ECO:0000256" key="6">
    <source>
        <dbReference type="ARBA" id="ARBA00023004"/>
    </source>
</evidence>
<dbReference type="PROSITE" id="PS00197">
    <property type="entry name" value="2FE2S_FER_1"/>
    <property type="match status" value="1"/>
</dbReference>
<dbReference type="SUPFAM" id="SSF52343">
    <property type="entry name" value="Ferredoxin reductase-like, C-terminal NADP-linked domain"/>
    <property type="match status" value="1"/>
</dbReference>
<keyword evidence="5" id="KW-0560">Oxidoreductase</keyword>
<organism evidence="10 11">
    <name type="scientific">Arthrobacter ginkgonis</name>
    <dbReference type="NCBI Taxonomy" id="1630594"/>
    <lineage>
        <taxon>Bacteria</taxon>
        <taxon>Bacillati</taxon>
        <taxon>Actinomycetota</taxon>
        <taxon>Actinomycetes</taxon>
        <taxon>Micrococcales</taxon>
        <taxon>Micrococcaceae</taxon>
        <taxon>Arthrobacter</taxon>
    </lineage>
</organism>
<evidence type="ECO:0000313" key="10">
    <source>
        <dbReference type="EMBL" id="GAA3676623.1"/>
    </source>
</evidence>
<keyword evidence="6" id="KW-0408">Iron</keyword>
<dbReference type="PANTHER" id="PTHR47354">
    <property type="entry name" value="NADH OXIDOREDUCTASE HCR"/>
    <property type="match status" value="1"/>
</dbReference>
<name>A0ABP7C3N5_9MICC</name>
<feature type="domain" description="2Fe-2S ferredoxin-type" evidence="8">
    <location>
        <begin position="236"/>
        <end position="321"/>
    </location>
</feature>
<dbReference type="PROSITE" id="PS51085">
    <property type="entry name" value="2FE2S_FER_2"/>
    <property type="match status" value="1"/>
</dbReference>
<dbReference type="Gene3D" id="3.10.20.30">
    <property type="match status" value="1"/>
</dbReference>
<evidence type="ECO:0000259" key="9">
    <source>
        <dbReference type="PROSITE" id="PS51384"/>
    </source>
</evidence>
<dbReference type="EMBL" id="BAABEO010000009">
    <property type="protein sequence ID" value="GAA3676623.1"/>
    <property type="molecule type" value="Genomic_DNA"/>
</dbReference>
<dbReference type="SUPFAM" id="SSF54292">
    <property type="entry name" value="2Fe-2S ferredoxin-like"/>
    <property type="match status" value="1"/>
</dbReference>
<accession>A0ABP7C3N5</accession>
<comment type="cofactor">
    <cofactor evidence="1">
        <name>FAD</name>
        <dbReference type="ChEBI" id="CHEBI:57692"/>
    </cofactor>
</comment>
<proteinExistence type="predicted"/>
<dbReference type="CDD" id="cd06185">
    <property type="entry name" value="PDR_like"/>
    <property type="match status" value="1"/>
</dbReference>
<sequence length="321" mass="33826">MSPAETAPRGASLIVTGQEHDGDVAVLTLADPQGGRLPEWAPGAHIDLHLGHGRIRQYSLCGDRTDAGSYRVGVRLEANGTGGSRHLHENVRVGDLVEFGGPRNNFRLHPAPSYLFLAAGIGITPILPMMAAAERLGIRWRCIVLGRTRASVPFLADLEAYGERVRIIETAHEGRPRAEELLDGADTSTAVYACGPFGFLEALEDAAAGRPLAAGGLRIEHFTAATATATAPDTAFEVELVRSGRIVPVAPGQSILAALRGAGTRLLASCERGLCGTCDTDVVAGTPDHRDSVLAAHERAVGDCLMPCVSRSLTPRLALDL</sequence>
<dbReference type="InterPro" id="IPR017938">
    <property type="entry name" value="Riboflavin_synthase-like_b-brl"/>
</dbReference>
<evidence type="ECO:0000256" key="7">
    <source>
        <dbReference type="ARBA" id="ARBA00023014"/>
    </source>
</evidence>
<dbReference type="Pfam" id="PF00111">
    <property type="entry name" value="Fer2"/>
    <property type="match status" value="1"/>
</dbReference>
<evidence type="ECO:0000313" key="11">
    <source>
        <dbReference type="Proteomes" id="UP001500752"/>
    </source>
</evidence>
<evidence type="ECO:0000256" key="1">
    <source>
        <dbReference type="ARBA" id="ARBA00001974"/>
    </source>
</evidence>
<dbReference type="Proteomes" id="UP001500752">
    <property type="component" value="Unassembled WGS sequence"/>
</dbReference>
<keyword evidence="11" id="KW-1185">Reference proteome</keyword>
<evidence type="ECO:0000259" key="8">
    <source>
        <dbReference type="PROSITE" id="PS51085"/>
    </source>
</evidence>
<dbReference type="SUPFAM" id="SSF63380">
    <property type="entry name" value="Riboflavin synthase domain-like"/>
    <property type="match status" value="1"/>
</dbReference>
<dbReference type="PRINTS" id="PR00409">
    <property type="entry name" value="PHDIOXRDTASE"/>
</dbReference>
<dbReference type="PROSITE" id="PS51384">
    <property type="entry name" value="FAD_FR"/>
    <property type="match status" value="1"/>
</dbReference>
<reference evidence="11" key="1">
    <citation type="journal article" date="2019" name="Int. J. Syst. Evol. Microbiol.">
        <title>The Global Catalogue of Microorganisms (GCM) 10K type strain sequencing project: providing services to taxonomists for standard genome sequencing and annotation.</title>
        <authorList>
            <consortium name="The Broad Institute Genomics Platform"/>
            <consortium name="The Broad Institute Genome Sequencing Center for Infectious Disease"/>
            <person name="Wu L."/>
            <person name="Ma J."/>
        </authorList>
    </citation>
    <scope>NUCLEOTIDE SEQUENCE [LARGE SCALE GENOMIC DNA]</scope>
    <source>
        <strain evidence="11">JCM 30742</strain>
    </source>
</reference>
<dbReference type="InterPro" id="IPR012675">
    <property type="entry name" value="Beta-grasp_dom_sf"/>
</dbReference>
<keyword evidence="4" id="KW-0479">Metal-binding</keyword>
<dbReference type="Gene3D" id="2.40.30.10">
    <property type="entry name" value="Translation factors"/>
    <property type="match status" value="1"/>
</dbReference>
<dbReference type="InterPro" id="IPR006058">
    <property type="entry name" value="2Fe2S_fd_BS"/>
</dbReference>
<dbReference type="InterPro" id="IPR036010">
    <property type="entry name" value="2Fe-2S_ferredoxin-like_sf"/>
</dbReference>
<keyword evidence="2" id="KW-0285">Flavoprotein</keyword>
<dbReference type="RefSeq" id="WP_345149509.1">
    <property type="nucleotide sequence ID" value="NZ_BAABEO010000009.1"/>
</dbReference>
<dbReference type="InterPro" id="IPR017927">
    <property type="entry name" value="FAD-bd_FR_type"/>
</dbReference>
<dbReference type="InterPro" id="IPR008333">
    <property type="entry name" value="Cbr1-like_FAD-bd_dom"/>
</dbReference>
<evidence type="ECO:0000256" key="3">
    <source>
        <dbReference type="ARBA" id="ARBA00022714"/>
    </source>
</evidence>
<feature type="domain" description="FAD-binding FR-type" evidence="9">
    <location>
        <begin position="6"/>
        <end position="109"/>
    </location>
</feature>
<dbReference type="Pfam" id="PF00970">
    <property type="entry name" value="FAD_binding_6"/>
    <property type="match status" value="1"/>
</dbReference>
<dbReference type="InterPro" id="IPR039261">
    <property type="entry name" value="FNR_nucleotide-bd"/>
</dbReference>
<evidence type="ECO:0000256" key="2">
    <source>
        <dbReference type="ARBA" id="ARBA00022630"/>
    </source>
</evidence>
<dbReference type="PANTHER" id="PTHR47354:SF1">
    <property type="entry name" value="CARNITINE MONOOXYGENASE REDUCTASE SUBUNIT"/>
    <property type="match status" value="1"/>
</dbReference>
<protein>
    <submittedName>
        <fullName evidence="10">PDR/VanB family oxidoreductase</fullName>
    </submittedName>
</protein>
<comment type="caution">
    <text evidence="10">The sequence shown here is derived from an EMBL/GenBank/DDBJ whole genome shotgun (WGS) entry which is preliminary data.</text>
</comment>
<dbReference type="InterPro" id="IPR001041">
    <property type="entry name" value="2Fe-2S_ferredoxin-type"/>
</dbReference>
<keyword evidence="7" id="KW-0411">Iron-sulfur</keyword>
<gene>
    <name evidence="10" type="ORF">GCM10023081_13660</name>
</gene>
<dbReference type="Gene3D" id="3.40.50.80">
    <property type="entry name" value="Nucleotide-binding domain of ferredoxin-NADP reductase (FNR) module"/>
    <property type="match status" value="1"/>
</dbReference>
<dbReference type="CDD" id="cd00207">
    <property type="entry name" value="fer2"/>
    <property type="match status" value="1"/>
</dbReference>